<dbReference type="Gene3D" id="3.40.50.1820">
    <property type="entry name" value="alpha/beta hydrolase"/>
    <property type="match status" value="1"/>
</dbReference>
<accession>A0A8K0RHB0</accession>
<name>A0A8K0RHB0_9PLEO</name>
<dbReference type="OrthoDB" id="408631at2759"/>
<gene>
    <name evidence="2" type="ORF">FB567DRAFT_241768</name>
</gene>
<dbReference type="Pfam" id="PF07859">
    <property type="entry name" value="Abhydrolase_3"/>
    <property type="match status" value="1"/>
</dbReference>
<dbReference type="PANTHER" id="PTHR23024:SF166">
    <property type="entry name" value="ALPHA_BETA HYDROLASE FOLD-3 DOMAIN-CONTAINING PROTEIN-RELATED"/>
    <property type="match status" value="1"/>
</dbReference>
<dbReference type="GO" id="GO:0016787">
    <property type="term" value="F:hydrolase activity"/>
    <property type="evidence" value="ECO:0007669"/>
    <property type="project" value="UniProtKB-KW"/>
</dbReference>
<dbReference type="InterPro" id="IPR029058">
    <property type="entry name" value="AB_hydrolase_fold"/>
</dbReference>
<comment type="caution">
    <text evidence="2">The sequence shown here is derived from an EMBL/GenBank/DDBJ whole genome shotgun (WGS) entry which is preliminary data.</text>
</comment>
<keyword evidence="3" id="KW-1185">Reference proteome</keyword>
<dbReference type="PANTHER" id="PTHR23024">
    <property type="entry name" value="ARYLACETAMIDE DEACETYLASE"/>
    <property type="match status" value="1"/>
</dbReference>
<dbReference type="InterPro" id="IPR013094">
    <property type="entry name" value="AB_hydrolase_3"/>
</dbReference>
<reference evidence="2" key="1">
    <citation type="journal article" date="2021" name="Nat. Commun.">
        <title>Genetic determinants of endophytism in the Arabidopsis root mycobiome.</title>
        <authorList>
            <person name="Mesny F."/>
            <person name="Miyauchi S."/>
            <person name="Thiergart T."/>
            <person name="Pickel B."/>
            <person name="Atanasova L."/>
            <person name="Karlsson M."/>
            <person name="Huettel B."/>
            <person name="Barry K.W."/>
            <person name="Haridas S."/>
            <person name="Chen C."/>
            <person name="Bauer D."/>
            <person name="Andreopoulos W."/>
            <person name="Pangilinan J."/>
            <person name="LaButti K."/>
            <person name="Riley R."/>
            <person name="Lipzen A."/>
            <person name="Clum A."/>
            <person name="Drula E."/>
            <person name="Henrissat B."/>
            <person name="Kohler A."/>
            <person name="Grigoriev I.V."/>
            <person name="Martin F.M."/>
            <person name="Hacquard S."/>
        </authorList>
    </citation>
    <scope>NUCLEOTIDE SEQUENCE</scope>
    <source>
        <strain evidence="2">MPI-SDFR-AT-0120</strain>
    </source>
</reference>
<dbReference type="InterPro" id="IPR050466">
    <property type="entry name" value="Carboxylest/Gibb_receptor"/>
</dbReference>
<protein>
    <submittedName>
        <fullName evidence="2">Alpha/Beta hydrolase protein</fullName>
    </submittedName>
</protein>
<dbReference type="Proteomes" id="UP000813461">
    <property type="component" value="Unassembled WGS sequence"/>
</dbReference>
<sequence>MAEEYRNYAIPHPQWKDFPANLPPNTRIDRMTRDRLPITPDHSLDIFEITAQQQTTLRIYRRKNASTLPLFVYMHGGGFVTGGLETDDRSCRAIAKGVDICVLSIEYRLAPEHPFPVGFEDCWQVLSWASTPEAHSELNVDPSKGFLVGGTSAGANFTAGLVHRYKHSPPSPASPLITGLIFWAGSWCHPDVRPSHMEPYILSVDEIDDAPGLTKASIEYFWKKYGAPKDDVRYSPLLHEESDWKDVAQKVYFAICGWDPRRDEAILFANILREQGLDVKDEIYTGLPHGFWTTCPDLAVSADWEIDAVAGVKWALEG</sequence>
<dbReference type="AlphaFoldDB" id="A0A8K0RHB0"/>
<evidence type="ECO:0000259" key="1">
    <source>
        <dbReference type="Pfam" id="PF07859"/>
    </source>
</evidence>
<dbReference type="SUPFAM" id="SSF53474">
    <property type="entry name" value="alpha/beta-Hydrolases"/>
    <property type="match status" value="1"/>
</dbReference>
<evidence type="ECO:0000313" key="2">
    <source>
        <dbReference type="EMBL" id="KAH7092608.1"/>
    </source>
</evidence>
<keyword evidence="2" id="KW-0378">Hydrolase</keyword>
<evidence type="ECO:0000313" key="3">
    <source>
        <dbReference type="Proteomes" id="UP000813461"/>
    </source>
</evidence>
<organism evidence="2 3">
    <name type="scientific">Paraphoma chrysanthemicola</name>
    <dbReference type="NCBI Taxonomy" id="798071"/>
    <lineage>
        <taxon>Eukaryota</taxon>
        <taxon>Fungi</taxon>
        <taxon>Dikarya</taxon>
        <taxon>Ascomycota</taxon>
        <taxon>Pezizomycotina</taxon>
        <taxon>Dothideomycetes</taxon>
        <taxon>Pleosporomycetidae</taxon>
        <taxon>Pleosporales</taxon>
        <taxon>Pleosporineae</taxon>
        <taxon>Phaeosphaeriaceae</taxon>
        <taxon>Paraphoma</taxon>
    </lineage>
</organism>
<dbReference type="EMBL" id="JAGMVJ010000003">
    <property type="protein sequence ID" value="KAH7092608.1"/>
    <property type="molecule type" value="Genomic_DNA"/>
</dbReference>
<proteinExistence type="predicted"/>
<feature type="domain" description="Alpha/beta hydrolase fold-3" evidence="1">
    <location>
        <begin position="71"/>
        <end position="292"/>
    </location>
</feature>